<comment type="caution">
    <text evidence="1">The sequence shown here is derived from an EMBL/GenBank/DDBJ whole genome shotgun (WGS) entry which is preliminary data.</text>
</comment>
<name>A0ABD5WZD6_9EURY</name>
<accession>A0ABD5WZD6</accession>
<evidence type="ECO:0000313" key="2">
    <source>
        <dbReference type="Proteomes" id="UP001596388"/>
    </source>
</evidence>
<sequence>MITRETIKSAILCRFVGHEWEPTVMRVTHGRVECGRCGVAEWRQN</sequence>
<gene>
    <name evidence="1" type="ORF">ACFQKD_15950</name>
</gene>
<dbReference type="Proteomes" id="UP001596388">
    <property type="component" value="Unassembled WGS sequence"/>
</dbReference>
<evidence type="ECO:0000313" key="1">
    <source>
        <dbReference type="EMBL" id="MFC7098800.1"/>
    </source>
</evidence>
<organism evidence="1 2">
    <name type="scientific">Halobaculum marinum</name>
    <dbReference type="NCBI Taxonomy" id="3031996"/>
    <lineage>
        <taxon>Archaea</taxon>
        <taxon>Methanobacteriati</taxon>
        <taxon>Methanobacteriota</taxon>
        <taxon>Stenosarchaea group</taxon>
        <taxon>Halobacteria</taxon>
        <taxon>Halobacteriales</taxon>
        <taxon>Haloferacaceae</taxon>
        <taxon>Halobaculum</taxon>
    </lineage>
</organism>
<dbReference type="AlphaFoldDB" id="A0ABD5WZD6"/>
<reference evidence="1 2" key="1">
    <citation type="journal article" date="2019" name="Int. J. Syst. Evol. Microbiol.">
        <title>The Global Catalogue of Microorganisms (GCM) 10K type strain sequencing project: providing services to taxonomists for standard genome sequencing and annotation.</title>
        <authorList>
            <consortium name="The Broad Institute Genomics Platform"/>
            <consortium name="The Broad Institute Genome Sequencing Center for Infectious Disease"/>
            <person name="Wu L."/>
            <person name="Ma J."/>
        </authorList>
    </citation>
    <scope>NUCLEOTIDE SEQUENCE [LARGE SCALE GENOMIC DNA]</scope>
    <source>
        <strain evidence="1 2">DT55</strain>
    </source>
</reference>
<proteinExistence type="predicted"/>
<dbReference type="RefSeq" id="WP_276236656.1">
    <property type="nucleotide sequence ID" value="NZ_CP119989.1"/>
</dbReference>
<dbReference type="EMBL" id="JBHTAG010000003">
    <property type="protein sequence ID" value="MFC7098800.1"/>
    <property type="molecule type" value="Genomic_DNA"/>
</dbReference>
<protein>
    <submittedName>
        <fullName evidence="1">Uncharacterized protein</fullName>
    </submittedName>
</protein>
<keyword evidence="2" id="KW-1185">Reference proteome</keyword>
<dbReference type="GeneID" id="79270265"/>